<feature type="compositionally biased region" description="Polar residues" evidence="7">
    <location>
        <begin position="276"/>
        <end position="291"/>
    </location>
</feature>
<evidence type="ECO:0000256" key="7">
    <source>
        <dbReference type="SAM" id="MobiDB-lite"/>
    </source>
</evidence>
<evidence type="ECO:0000256" key="1">
    <source>
        <dbReference type="ARBA" id="ARBA00004141"/>
    </source>
</evidence>
<keyword evidence="6" id="KW-0813">Transport</keyword>
<comment type="subcellular location">
    <subcellularLocation>
        <location evidence="6">Cell membrane</location>
        <topology evidence="6">Multi-pass membrane protein</topology>
    </subcellularLocation>
    <subcellularLocation>
        <location evidence="1">Membrane</location>
        <topology evidence="1">Multi-pass membrane protein</topology>
    </subcellularLocation>
</comment>
<dbReference type="Proteomes" id="UP000272560">
    <property type="component" value="Unassembled WGS sequence"/>
</dbReference>
<evidence type="ECO:0000313" key="10">
    <source>
        <dbReference type="Proteomes" id="UP000272560"/>
    </source>
</evidence>
<dbReference type="NCBIfam" id="NF040871">
    <property type="entry name" value="AztB"/>
    <property type="match status" value="1"/>
</dbReference>
<comment type="similarity">
    <text evidence="2 6">Belongs to the ABC-3 integral membrane protein family.</text>
</comment>
<feature type="transmembrane region" description="Helical" evidence="8">
    <location>
        <begin position="174"/>
        <end position="192"/>
    </location>
</feature>
<dbReference type="OrthoDB" id="1016457at2"/>
<feature type="transmembrane region" description="Helical" evidence="8">
    <location>
        <begin position="56"/>
        <end position="82"/>
    </location>
</feature>
<evidence type="ECO:0000256" key="3">
    <source>
        <dbReference type="ARBA" id="ARBA00022692"/>
    </source>
</evidence>
<feature type="transmembrane region" description="Helical" evidence="8">
    <location>
        <begin position="134"/>
        <end position="153"/>
    </location>
</feature>
<dbReference type="RefSeq" id="WP_120148992.1">
    <property type="nucleotide sequence ID" value="NZ_QZVT01000005.1"/>
</dbReference>
<evidence type="ECO:0000256" key="4">
    <source>
        <dbReference type="ARBA" id="ARBA00022989"/>
    </source>
</evidence>
<dbReference type="EMBL" id="QZVT01000005">
    <property type="protein sequence ID" value="RJT79045.1"/>
    <property type="molecule type" value="Genomic_DNA"/>
</dbReference>
<feature type="transmembrane region" description="Helical" evidence="8">
    <location>
        <begin position="249"/>
        <end position="265"/>
    </location>
</feature>
<feature type="transmembrane region" description="Helical" evidence="8">
    <location>
        <begin position="198"/>
        <end position="215"/>
    </location>
</feature>
<feature type="transmembrane region" description="Helical" evidence="8">
    <location>
        <begin position="222"/>
        <end position="243"/>
    </location>
</feature>
<dbReference type="PANTHER" id="PTHR30477:SF13">
    <property type="entry name" value="IRON TRANSPORT SYSTEM MEMBRANE PROTEIN HI_0360-RELATED"/>
    <property type="match status" value="1"/>
</dbReference>
<keyword evidence="4 8" id="KW-1133">Transmembrane helix</keyword>
<gene>
    <name evidence="9" type="ORF">D6T63_10410</name>
</gene>
<keyword evidence="10" id="KW-1185">Reference proteome</keyword>
<evidence type="ECO:0000313" key="9">
    <source>
        <dbReference type="EMBL" id="RJT79045.1"/>
    </source>
</evidence>
<protein>
    <submittedName>
        <fullName evidence="9">Metal ABC transporter permease</fullName>
    </submittedName>
</protein>
<feature type="transmembrane region" description="Helical" evidence="8">
    <location>
        <begin position="12"/>
        <end position="36"/>
    </location>
</feature>
<dbReference type="GO" id="GO:0055085">
    <property type="term" value="P:transmembrane transport"/>
    <property type="evidence" value="ECO:0007669"/>
    <property type="project" value="InterPro"/>
</dbReference>
<sequence length="299" mass="30535">MTLLLEPFATDFMLRALLGGSLCAAICAVVGTWVVIRGMAFLGEAMAHGMLPGVALATLAGVPVILGAAASAIAMSLGVSFLARRGRLSHDTSIGLFFVGMLAAGIIIISYSKSFATDATAILFGDVLAIGSDGVWGLAGALLVTVLVARAFHRAFVALAFDRRIAQVMGLRPQLAQVLLVGLVTLAVVASYQAVGALLVIGLLLAPAVAAAPWASRIPTTMVLAALIGAASVFLGLLASWYYGTAAGGSIALAAIGCASLSNITRNLTRRRPTRDSSGNRSTGPEPTIPSQKALRAHA</sequence>
<reference evidence="9 10" key="1">
    <citation type="submission" date="2018-09" db="EMBL/GenBank/DDBJ databases">
        <title>Novel species of Arthrobacter.</title>
        <authorList>
            <person name="Liu Q."/>
            <person name="Xin Y.-H."/>
        </authorList>
    </citation>
    <scope>NUCLEOTIDE SEQUENCE [LARGE SCALE GENOMIC DNA]</scope>
    <source>
        <strain evidence="9 10">Hz2</strain>
    </source>
</reference>
<feature type="transmembrane region" description="Helical" evidence="8">
    <location>
        <begin position="94"/>
        <end position="114"/>
    </location>
</feature>
<keyword evidence="5 8" id="KW-0472">Membrane</keyword>
<dbReference type="GO" id="GO:0010043">
    <property type="term" value="P:response to zinc ion"/>
    <property type="evidence" value="ECO:0007669"/>
    <property type="project" value="TreeGrafter"/>
</dbReference>
<dbReference type="Pfam" id="PF00950">
    <property type="entry name" value="ABC-3"/>
    <property type="match status" value="1"/>
</dbReference>
<dbReference type="PANTHER" id="PTHR30477">
    <property type="entry name" value="ABC-TRANSPORTER METAL-BINDING PROTEIN"/>
    <property type="match status" value="1"/>
</dbReference>
<feature type="region of interest" description="Disordered" evidence="7">
    <location>
        <begin position="269"/>
        <end position="299"/>
    </location>
</feature>
<organism evidence="9 10">
    <name type="scientific">Arthrobacter cheniae</name>
    <dbReference type="NCBI Taxonomy" id="1258888"/>
    <lineage>
        <taxon>Bacteria</taxon>
        <taxon>Bacillati</taxon>
        <taxon>Actinomycetota</taxon>
        <taxon>Actinomycetes</taxon>
        <taxon>Micrococcales</taxon>
        <taxon>Micrococcaceae</taxon>
        <taxon>Arthrobacter</taxon>
    </lineage>
</organism>
<dbReference type="SUPFAM" id="SSF81345">
    <property type="entry name" value="ABC transporter involved in vitamin B12 uptake, BtuC"/>
    <property type="match status" value="1"/>
</dbReference>
<accession>A0A3A5M1L5</accession>
<evidence type="ECO:0000256" key="2">
    <source>
        <dbReference type="ARBA" id="ARBA00008034"/>
    </source>
</evidence>
<name>A0A3A5M1L5_9MICC</name>
<dbReference type="Gene3D" id="1.10.3470.10">
    <property type="entry name" value="ABC transporter involved in vitamin B12 uptake, BtuC"/>
    <property type="match status" value="1"/>
</dbReference>
<dbReference type="GO" id="GO:0043190">
    <property type="term" value="C:ATP-binding cassette (ABC) transporter complex"/>
    <property type="evidence" value="ECO:0007669"/>
    <property type="project" value="InterPro"/>
</dbReference>
<comment type="caution">
    <text evidence="9">The sequence shown here is derived from an EMBL/GenBank/DDBJ whole genome shotgun (WGS) entry which is preliminary data.</text>
</comment>
<keyword evidence="3 6" id="KW-0812">Transmembrane</keyword>
<evidence type="ECO:0000256" key="8">
    <source>
        <dbReference type="SAM" id="Phobius"/>
    </source>
</evidence>
<evidence type="ECO:0000256" key="5">
    <source>
        <dbReference type="ARBA" id="ARBA00023136"/>
    </source>
</evidence>
<dbReference type="InterPro" id="IPR037294">
    <property type="entry name" value="ABC_BtuC-like"/>
</dbReference>
<evidence type="ECO:0000256" key="6">
    <source>
        <dbReference type="RuleBase" id="RU003943"/>
    </source>
</evidence>
<proteinExistence type="inferred from homology"/>
<dbReference type="AlphaFoldDB" id="A0A3A5M1L5"/>
<dbReference type="InterPro" id="IPR001626">
    <property type="entry name" value="ABC_TroCD"/>
</dbReference>